<evidence type="ECO:0000259" key="3">
    <source>
        <dbReference type="Pfam" id="PF22725"/>
    </source>
</evidence>
<reference evidence="5" key="1">
    <citation type="journal article" date="2019" name="Int. J. Syst. Evol. Microbiol.">
        <title>The Global Catalogue of Microorganisms (GCM) 10K type strain sequencing project: providing services to taxonomists for standard genome sequencing and annotation.</title>
        <authorList>
            <consortium name="The Broad Institute Genomics Platform"/>
            <consortium name="The Broad Institute Genome Sequencing Center for Infectious Disease"/>
            <person name="Wu L."/>
            <person name="Ma J."/>
        </authorList>
    </citation>
    <scope>NUCLEOTIDE SEQUENCE [LARGE SCALE GENOMIC DNA]</scope>
    <source>
        <strain evidence="5">CCUG 59189</strain>
    </source>
</reference>
<comment type="caution">
    <text evidence="4">The sequence shown here is derived from an EMBL/GenBank/DDBJ whole genome shotgun (WGS) entry which is preliminary data.</text>
</comment>
<gene>
    <name evidence="4" type="ORF">ACFQ3W_07815</name>
</gene>
<name>A0ABW3RUP9_9BACL</name>
<dbReference type="Proteomes" id="UP001597262">
    <property type="component" value="Unassembled WGS sequence"/>
</dbReference>
<keyword evidence="1" id="KW-0560">Oxidoreductase</keyword>
<dbReference type="InterPro" id="IPR055170">
    <property type="entry name" value="GFO_IDH_MocA-like_dom"/>
</dbReference>
<dbReference type="Gene3D" id="3.40.50.720">
    <property type="entry name" value="NAD(P)-binding Rossmann-like Domain"/>
    <property type="match status" value="1"/>
</dbReference>
<evidence type="ECO:0000313" key="4">
    <source>
        <dbReference type="EMBL" id="MFD1176203.1"/>
    </source>
</evidence>
<feature type="domain" description="GFO/IDH/MocA-like oxidoreductase" evidence="3">
    <location>
        <begin position="132"/>
        <end position="265"/>
    </location>
</feature>
<dbReference type="Pfam" id="PF01408">
    <property type="entry name" value="GFO_IDH_MocA"/>
    <property type="match status" value="1"/>
</dbReference>
<evidence type="ECO:0000259" key="2">
    <source>
        <dbReference type="Pfam" id="PF01408"/>
    </source>
</evidence>
<dbReference type="Pfam" id="PF22725">
    <property type="entry name" value="GFO_IDH_MocA_C3"/>
    <property type="match status" value="1"/>
</dbReference>
<dbReference type="InterPro" id="IPR000683">
    <property type="entry name" value="Gfo/Idh/MocA-like_OxRdtase_N"/>
</dbReference>
<dbReference type="EMBL" id="JBHTLM010000004">
    <property type="protein sequence ID" value="MFD1176203.1"/>
    <property type="molecule type" value="Genomic_DNA"/>
</dbReference>
<dbReference type="Gene3D" id="3.30.360.10">
    <property type="entry name" value="Dihydrodipicolinate Reductase, domain 2"/>
    <property type="match status" value="1"/>
</dbReference>
<dbReference type="PANTHER" id="PTHR43818:SF11">
    <property type="entry name" value="BCDNA.GH03377"/>
    <property type="match status" value="1"/>
</dbReference>
<organism evidence="4 5">
    <name type="scientific">Paenibacillus puldeungensis</name>
    <dbReference type="NCBI Taxonomy" id="696536"/>
    <lineage>
        <taxon>Bacteria</taxon>
        <taxon>Bacillati</taxon>
        <taxon>Bacillota</taxon>
        <taxon>Bacilli</taxon>
        <taxon>Bacillales</taxon>
        <taxon>Paenibacillaceae</taxon>
        <taxon>Paenibacillus</taxon>
    </lineage>
</organism>
<evidence type="ECO:0000256" key="1">
    <source>
        <dbReference type="ARBA" id="ARBA00023002"/>
    </source>
</evidence>
<dbReference type="InterPro" id="IPR036291">
    <property type="entry name" value="NAD(P)-bd_dom_sf"/>
</dbReference>
<dbReference type="SUPFAM" id="SSF51735">
    <property type="entry name" value="NAD(P)-binding Rossmann-fold domains"/>
    <property type="match status" value="1"/>
</dbReference>
<dbReference type="PANTHER" id="PTHR43818">
    <property type="entry name" value="BCDNA.GH03377"/>
    <property type="match status" value="1"/>
</dbReference>
<evidence type="ECO:0000313" key="5">
    <source>
        <dbReference type="Proteomes" id="UP001597262"/>
    </source>
</evidence>
<feature type="domain" description="Gfo/Idh/MocA-like oxidoreductase N-terminal" evidence="2">
    <location>
        <begin position="5"/>
        <end position="118"/>
    </location>
</feature>
<proteinExistence type="predicted"/>
<protein>
    <submittedName>
        <fullName evidence="4">Gfo/Idh/MocA family protein</fullName>
    </submittedName>
</protein>
<keyword evidence="5" id="KW-1185">Reference proteome</keyword>
<dbReference type="SUPFAM" id="SSF55347">
    <property type="entry name" value="Glyceraldehyde-3-phosphate dehydrogenase-like, C-terminal domain"/>
    <property type="match status" value="1"/>
</dbReference>
<sequence length="353" mass="37915">MTRVNMGIIGCGNISPAYLTYLGQSDLIKIMAVSDQLPEKARERAKEFGVENVYTVDEMLQAPEIKLILNLTIPSSHGALNIAALEHGKHVYVEKPLSISLEEARKMLDLADAKHLRVGCAPDTILGSGLETSRQVIADGLIGRPLGATAFMMGAGHESWHPNPEFFYAEGGGPMFDMGPYYLTALVHLIGPIARISGSAGIQIHERTVKSGPNAGSFIPVKTPTHYSATLDFTGGAIGTLVTSFDIPGGSTLPRIEIYGTKGTMLVPDPNGFNGDVKIRRSGSEAWEVVPPLFECGPNERGRGIEDMAKAMAEDREHKASGKLAYHVLEAMHAVAQSSREGRHIKLSSADCL</sequence>
<accession>A0ABW3RUP9</accession>
<dbReference type="InterPro" id="IPR050463">
    <property type="entry name" value="Gfo/Idh/MocA_oxidrdct_glycsds"/>
</dbReference>
<dbReference type="RefSeq" id="WP_379318324.1">
    <property type="nucleotide sequence ID" value="NZ_JBHTLM010000004.1"/>
</dbReference>